<dbReference type="KEGG" id="btn:BTF1_25880"/>
<name>A0A9W3JWZ4_BACTU</name>
<organism evidence="1 2">
    <name type="scientific">Bacillus thuringiensis HD-789</name>
    <dbReference type="NCBI Taxonomy" id="1217737"/>
    <lineage>
        <taxon>Bacteria</taxon>
        <taxon>Bacillati</taxon>
        <taxon>Bacillota</taxon>
        <taxon>Bacilli</taxon>
        <taxon>Bacillales</taxon>
        <taxon>Bacillaceae</taxon>
        <taxon>Bacillus</taxon>
        <taxon>Bacillus cereus group</taxon>
    </lineage>
</organism>
<gene>
    <name evidence="1" type="ORF">BTF1_25880</name>
</gene>
<evidence type="ECO:0000313" key="2">
    <source>
        <dbReference type="Proteomes" id="UP000005257"/>
    </source>
</evidence>
<reference evidence="1 2" key="1">
    <citation type="journal article" date="2013" name="Genome Announc.">
        <title>Complete Genome Sequence of Bacillus thuringiensis Serovar Israelensis Strain HD-789.</title>
        <authorList>
            <person name="Doggett N.A."/>
            <person name="Stubben C.J."/>
            <person name="Chertkov O."/>
            <person name="Bruce D.C."/>
            <person name="Detter J.C."/>
            <person name="Johnson S.L."/>
            <person name="Han C.S."/>
        </authorList>
    </citation>
    <scope>NUCLEOTIDE SEQUENCE [LARGE SCALE GENOMIC DNA]</scope>
    <source>
        <strain evidence="1 2">HD-789</strain>
    </source>
</reference>
<protein>
    <recommendedName>
        <fullName evidence="3">DUF4365 domain-containing protein</fullName>
    </recommendedName>
</protein>
<sequence>MQKCDLKEMNTVQKGYYGEGLAKLKFRQYGFEVFNTEFNNKTLGFRVKRNNGYYDIKVRTRIGGGYIYFPKKVTPLRDNLFALYVLIKENKDPDFYLIPSIEWENPNTIFKSYDYKEEGLQSDPEWGINMSGKNLLRMEKYRFEKAVLNMI</sequence>
<dbReference type="Proteomes" id="UP000005257">
    <property type="component" value="Chromosome"/>
</dbReference>
<dbReference type="RefSeq" id="WP_001168002.1">
    <property type="nucleotide sequence ID" value="NC_018508.1"/>
</dbReference>
<accession>A0A9W3JWZ4</accession>
<dbReference type="EMBL" id="CP003763">
    <property type="protein sequence ID" value="AFQ29338.1"/>
    <property type="molecule type" value="Genomic_DNA"/>
</dbReference>
<evidence type="ECO:0000313" key="1">
    <source>
        <dbReference type="EMBL" id="AFQ29338.1"/>
    </source>
</evidence>
<proteinExistence type="predicted"/>
<dbReference type="AlphaFoldDB" id="A0A9W3JWZ4"/>
<evidence type="ECO:0008006" key="3">
    <source>
        <dbReference type="Google" id="ProtNLM"/>
    </source>
</evidence>